<dbReference type="AlphaFoldDB" id="A0AAD4HCD6"/>
<feature type="non-terminal residue" evidence="2">
    <location>
        <position position="491"/>
    </location>
</feature>
<evidence type="ECO:0000313" key="3">
    <source>
        <dbReference type="Proteomes" id="UP001194580"/>
    </source>
</evidence>
<dbReference type="Proteomes" id="UP001194580">
    <property type="component" value="Unassembled WGS sequence"/>
</dbReference>
<reference evidence="2" key="1">
    <citation type="journal article" date="2020" name="Fungal Divers.">
        <title>Resolving the Mortierellaceae phylogeny through synthesis of multi-gene phylogenetics and phylogenomics.</title>
        <authorList>
            <person name="Vandepol N."/>
            <person name="Liber J."/>
            <person name="Desiro A."/>
            <person name="Na H."/>
            <person name="Kennedy M."/>
            <person name="Barry K."/>
            <person name="Grigoriev I.V."/>
            <person name="Miller A.N."/>
            <person name="O'Donnell K."/>
            <person name="Stajich J.E."/>
            <person name="Bonito G."/>
        </authorList>
    </citation>
    <scope>NUCLEOTIDE SEQUENCE</scope>
    <source>
        <strain evidence="2">NRRL 28262</strain>
    </source>
</reference>
<name>A0AAD4HCD6_9FUNG</name>
<evidence type="ECO:0000313" key="2">
    <source>
        <dbReference type="EMBL" id="KAG0281774.1"/>
    </source>
</evidence>
<protein>
    <submittedName>
        <fullName evidence="2">Uncharacterized protein</fullName>
    </submittedName>
</protein>
<gene>
    <name evidence="2" type="ORF">BGZ95_010427</name>
</gene>
<organism evidence="2 3">
    <name type="scientific">Linnemannia exigua</name>
    <dbReference type="NCBI Taxonomy" id="604196"/>
    <lineage>
        <taxon>Eukaryota</taxon>
        <taxon>Fungi</taxon>
        <taxon>Fungi incertae sedis</taxon>
        <taxon>Mucoromycota</taxon>
        <taxon>Mortierellomycotina</taxon>
        <taxon>Mortierellomycetes</taxon>
        <taxon>Mortierellales</taxon>
        <taxon>Mortierellaceae</taxon>
        <taxon>Linnemannia</taxon>
    </lineage>
</organism>
<feature type="compositionally biased region" description="Polar residues" evidence="1">
    <location>
        <begin position="369"/>
        <end position="378"/>
    </location>
</feature>
<evidence type="ECO:0000256" key="1">
    <source>
        <dbReference type="SAM" id="MobiDB-lite"/>
    </source>
</evidence>
<dbReference type="EMBL" id="JAAAIL010000007">
    <property type="protein sequence ID" value="KAG0281774.1"/>
    <property type="molecule type" value="Genomic_DNA"/>
</dbReference>
<accession>A0AAD4HCD6</accession>
<keyword evidence="3" id="KW-1185">Reference proteome</keyword>
<proteinExistence type="predicted"/>
<sequence>MVAAMTNTSVMSYVHPDDTRALCQGLDRACKALYTVFRIRWRLAGQEHLLESDRQHYPLDSSSFSTAVSTKDSSVRHIEFQGESFEEYVDPTAVPDASLTSRVSNDGHTLAKYIWVEITGVLSNSQPLLVVRPLTTAELFDQANEASLATAAAAAAAAAAANSSMITSSRRSNARSLLVHEKKGWKTKSKRMDLEEGMRLPKQVNLSALTSLSMTTSSHHDEMGPRMPGSLPLSLQQQPSQQLMTATRSRNPSGHANPMPSFLAFPSNATLPWSGVFVTIALNAWRQWIQTVHAGQAQFRDWCEYLLETTIDQMIESLSLGLTLLGIEEAPPSVGQENGAVVAVGLYHHHDDHLQQQQQQQLRLEDVAQEQQTESALQRKTKRIQQKDHDSSLETWASMDSQQHQQHQQQKAAMHQQTLSGLHRAGKILEAYPSIEGVVRNIGNSWLGQKIKSRLEQKLDVVADQVVDWWEVGAEVYQTGWSPLRRSNPIG</sequence>
<feature type="region of interest" description="Disordered" evidence="1">
    <location>
        <begin position="365"/>
        <end position="392"/>
    </location>
</feature>
<comment type="caution">
    <text evidence="2">The sequence shown here is derived from an EMBL/GenBank/DDBJ whole genome shotgun (WGS) entry which is preliminary data.</text>
</comment>